<dbReference type="SUPFAM" id="SSF57701">
    <property type="entry name" value="Zn2/Cys6 DNA-binding domain"/>
    <property type="match status" value="1"/>
</dbReference>
<keyword evidence="2" id="KW-0805">Transcription regulation</keyword>
<dbReference type="GO" id="GO:0003677">
    <property type="term" value="F:DNA binding"/>
    <property type="evidence" value="ECO:0007669"/>
    <property type="project" value="UniProtKB-KW"/>
</dbReference>
<dbReference type="CDD" id="cd00067">
    <property type="entry name" value="GAL4"/>
    <property type="match status" value="1"/>
</dbReference>
<dbReference type="Pfam" id="PF04082">
    <property type="entry name" value="Fungal_trans"/>
    <property type="match status" value="1"/>
</dbReference>
<protein>
    <submittedName>
        <fullName evidence="7">Fungal-specific transcription factor domain-containing protein</fullName>
    </submittedName>
</protein>
<dbReference type="Pfam" id="PF00172">
    <property type="entry name" value="Zn_clus"/>
    <property type="match status" value="1"/>
</dbReference>
<dbReference type="SMART" id="SM00906">
    <property type="entry name" value="Fungal_trans"/>
    <property type="match status" value="1"/>
</dbReference>
<dbReference type="InterPro" id="IPR007219">
    <property type="entry name" value="XnlR_reg_dom"/>
</dbReference>
<dbReference type="InterPro" id="IPR001138">
    <property type="entry name" value="Zn2Cys6_DnaBD"/>
</dbReference>
<dbReference type="PROSITE" id="PS50048">
    <property type="entry name" value="ZN2_CY6_FUNGAL_2"/>
    <property type="match status" value="1"/>
</dbReference>
<dbReference type="InterPro" id="IPR036864">
    <property type="entry name" value="Zn2-C6_fun-type_DNA-bd_sf"/>
</dbReference>
<evidence type="ECO:0000259" key="6">
    <source>
        <dbReference type="PROSITE" id="PS50048"/>
    </source>
</evidence>
<keyword evidence="4" id="KW-0539">Nucleus</keyword>
<gene>
    <name evidence="7" type="ORF">EDB81DRAFT_160748</name>
</gene>
<name>A0A9P9FPM6_9HYPO</name>
<dbReference type="EMBL" id="JAGMUV010000002">
    <property type="protein sequence ID" value="KAH7170321.1"/>
    <property type="molecule type" value="Genomic_DNA"/>
</dbReference>
<evidence type="ECO:0000256" key="3">
    <source>
        <dbReference type="ARBA" id="ARBA00023163"/>
    </source>
</evidence>
<feature type="domain" description="Zn(2)-C6 fungal-type" evidence="6">
    <location>
        <begin position="17"/>
        <end position="46"/>
    </location>
</feature>
<dbReference type="GO" id="GO:0008270">
    <property type="term" value="F:zinc ion binding"/>
    <property type="evidence" value="ECO:0007669"/>
    <property type="project" value="InterPro"/>
</dbReference>
<dbReference type="GO" id="GO:0006351">
    <property type="term" value="P:DNA-templated transcription"/>
    <property type="evidence" value="ECO:0007669"/>
    <property type="project" value="InterPro"/>
</dbReference>
<proteinExistence type="predicted"/>
<dbReference type="GO" id="GO:0000981">
    <property type="term" value="F:DNA-binding transcription factor activity, RNA polymerase II-specific"/>
    <property type="evidence" value="ECO:0007669"/>
    <property type="project" value="InterPro"/>
</dbReference>
<evidence type="ECO:0000313" key="7">
    <source>
        <dbReference type="EMBL" id="KAH7170321.1"/>
    </source>
</evidence>
<dbReference type="SMART" id="SM00066">
    <property type="entry name" value="GAL4"/>
    <property type="match status" value="1"/>
</dbReference>
<evidence type="ECO:0000313" key="8">
    <source>
        <dbReference type="Proteomes" id="UP000738349"/>
    </source>
</evidence>
<accession>A0A9P9FPM6</accession>
<dbReference type="Proteomes" id="UP000738349">
    <property type="component" value="Unassembled WGS sequence"/>
</dbReference>
<evidence type="ECO:0000256" key="1">
    <source>
        <dbReference type="ARBA" id="ARBA00022723"/>
    </source>
</evidence>
<keyword evidence="3" id="KW-0804">Transcription</keyword>
<dbReference type="PANTHER" id="PTHR47424">
    <property type="entry name" value="REGULATORY PROTEIN GAL4"/>
    <property type="match status" value="1"/>
</dbReference>
<evidence type="ECO:0000256" key="4">
    <source>
        <dbReference type="ARBA" id="ARBA00023242"/>
    </source>
</evidence>
<comment type="caution">
    <text evidence="7">The sequence shown here is derived from an EMBL/GenBank/DDBJ whole genome shotgun (WGS) entry which is preliminary data.</text>
</comment>
<dbReference type="CDD" id="cd12148">
    <property type="entry name" value="fungal_TF_MHR"/>
    <property type="match status" value="1"/>
</dbReference>
<dbReference type="InterPro" id="IPR051127">
    <property type="entry name" value="Fungal_SecMet_Regulators"/>
</dbReference>
<sequence length="824" mass="90594">MARGRVADEFRRRTAKACYTCQRRKQKCAGGQPCEACTKRNIECIFGTNDPSSSDSSISSGPSFTRRKIEECTGLRSHLDLLARLGSQGQGGYLGGQMIDHHQRTTSGQDKEFKVPPQPPMLPGPIGRFCKQHVFLKTLAISYLILRLVFVGDPATFTYLQAIRVKVEEVAGPSQFTLDSQRHSIIEPCVNTPDQIPNTPMLLEKKVVDLLVKYYFTNTYGLMDILDQRGFRKSLNSWYSNSCAVKPSSRCLIYLVLAIGLVMATPEPNTPEIEIITGIQSQNVHQAECFFRDAKDLANTVPGFEDGDIWSIQAHSLMSVYMLTVSKWTDAYAYLGAAVRSAYALGLHKGLGIATGSNELVAERRNLWRSLFVLDRFLATSLGWPVVISEGACSEDSLAAPPVTKTSGKKRRRSQSLSSSGLDACVQASEIISQVLRRVYSGTRISTRVAHEIADACKHWAHNVHSTLDWVHLFNSNSTPAQEMAILHIQLLGCHTIMLLTRPFFLHKLSEAQLNVPGSQVETQQPNPRLDLLSEACVTASMQIIRLVYHVFGDGRLPQRSQFVMNFLFAATLTVLSNKFAHLHANNDQDASIAAALNVMLHFSNYDTQARGLVSILMSFQQVVLGQQTPGVSGGPIQSSHEMYRATMPTFSFQAPQGPPRQQGESESYPLNPPRLGRANFDRSASQISHAPMNDQRKAPRGLTESDPASRGPMVSPANSAASLSQPTSVPNRLGMDPEGAGPIGNQDSIYWTFVPGMGLVSQVQTPGSGSGGMAQVHSAETGDSAVYSHPAQGIADEPTNQTRRQGFWGYRGQMVWFHFFFPL</sequence>
<feature type="compositionally biased region" description="Polar residues" evidence="5">
    <location>
        <begin position="717"/>
        <end position="731"/>
    </location>
</feature>
<evidence type="ECO:0000256" key="5">
    <source>
        <dbReference type="SAM" id="MobiDB-lite"/>
    </source>
</evidence>
<reference evidence="7" key="1">
    <citation type="journal article" date="2021" name="Nat. Commun.">
        <title>Genetic determinants of endophytism in the Arabidopsis root mycobiome.</title>
        <authorList>
            <person name="Mesny F."/>
            <person name="Miyauchi S."/>
            <person name="Thiergart T."/>
            <person name="Pickel B."/>
            <person name="Atanasova L."/>
            <person name="Karlsson M."/>
            <person name="Huettel B."/>
            <person name="Barry K.W."/>
            <person name="Haridas S."/>
            <person name="Chen C."/>
            <person name="Bauer D."/>
            <person name="Andreopoulos W."/>
            <person name="Pangilinan J."/>
            <person name="LaButti K."/>
            <person name="Riley R."/>
            <person name="Lipzen A."/>
            <person name="Clum A."/>
            <person name="Drula E."/>
            <person name="Henrissat B."/>
            <person name="Kohler A."/>
            <person name="Grigoriev I.V."/>
            <person name="Martin F.M."/>
            <person name="Hacquard S."/>
        </authorList>
    </citation>
    <scope>NUCLEOTIDE SEQUENCE</scope>
    <source>
        <strain evidence="7">MPI-CAGE-AT-0147</strain>
    </source>
</reference>
<dbReference type="PANTHER" id="PTHR47424:SF9">
    <property type="entry name" value="TAH-2"/>
    <property type="match status" value="1"/>
</dbReference>
<feature type="region of interest" description="Disordered" evidence="5">
    <location>
        <begin position="651"/>
        <end position="743"/>
    </location>
</feature>
<evidence type="ECO:0000256" key="2">
    <source>
        <dbReference type="ARBA" id="ARBA00023015"/>
    </source>
</evidence>
<dbReference type="AlphaFoldDB" id="A0A9P9FPM6"/>
<keyword evidence="1" id="KW-0479">Metal-binding</keyword>
<organism evidence="7 8">
    <name type="scientific">Dactylonectria macrodidyma</name>
    <dbReference type="NCBI Taxonomy" id="307937"/>
    <lineage>
        <taxon>Eukaryota</taxon>
        <taxon>Fungi</taxon>
        <taxon>Dikarya</taxon>
        <taxon>Ascomycota</taxon>
        <taxon>Pezizomycotina</taxon>
        <taxon>Sordariomycetes</taxon>
        <taxon>Hypocreomycetidae</taxon>
        <taxon>Hypocreales</taxon>
        <taxon>Nectriaceae</taxon>
        <taxon>Dactylonectria</taxon>
    </lineage>
</organism>
<dbReference type="OrthoDB" id="4064873at2759"/>
<dbReference type="Gene3D" id="4.10.240.10">
    <property type="entry name" value="Zn(2)-C6 fungal-type DNA-binding domain"/>
    <property type="match status" value="1"/>
</dbReference>
<keyword evidence="8" id="KW-1185">Reference proteome</keyword>